<name>A0ACB0Y655_MELEN</name>
<proteinExistence type="predicted"/>
<keyword evidence="2" id="KW-1185">Reference proteome</keyword>
<organism evidence="1 2">
    <name type="scientific">Meloidogyne enterolobii</name>
    <name type="common">Root-knot nematode worm</name>
    <name type="synonym">Meloidogyne mayaguensis</name>
    <dbReference type="NCBI Taxonomy" id="390850"/>
    <lineage>
        <taxon>Eukaryota</taxon>
        <taxon>Metazoa</taxon>
        <taxon>Ecdysozoa</taxon>
        <taxon>Nematoda</taxon>
        <taxon>Chromadorea</taxon>
        <taxon>Rhabditida</taxon>
        <taxon>Tylenchina</taxon>
        <taxon>Tylenchomorpha</taxon>
        <taxon>Tylenchoidea</taxon>
        <taxon>Meloidogynidae</taxon>
        <taxon>Meloidogyninae</taxon>
        <taxon>Meloidogyne</taxon>
    </lineage>
</organism>
<protein>
    <submittedName>
        <fullName evidence="1">Uncharacterized protein</fullName>
    </submittedName>
</protein>
<comment type="caution">
    <text evidence="1">The sequence shown here is derived from an EMBL/GenBank/DDBJ whole genome shotgun (WGS) entry which is preliminary data.</text>
</comment>
<reference evidence="1" key="1">
    <citation type="submission" date="2023-11" db="EMBL/GenBank/DDBJ databases">
        <authorList>
            <person name="Poullet M."/>
        </authorList>
    </citation>
    <scope>NUCLEOTIDE SEQUENCE</scope>
    <source>
        <strain evidence="1">E1834</strain>
    </source>
</reference>
<dbReference type="EMBL" id="CAVMJV010000005">
    <property type="protein sequence ID" value="CAK5032185.1"/>
    <property type="molecule type" value="Genomic_DNA"/>
</dbReference>
<gene>
    <name evidence="1" type="ORF">MENTE1834_LOCUS7762</name>
</gene>
<sequence length="161" mass="19085">MFKRYSPELFVENARRLFKKKDWIRAARNSHFAAVYCVKLLALDQQIHLTSPDEIRKFCEFLVYNETFRRVDNGLTSIILDAGYSAGEELHRYSLGKTCDSLEQIQIYINKVKEMVKAFLTIKPETVKEALKDSKIWERYEEKEGKISLSHKTYKYKYVNK</sequence>
<evidence type="ECO:0000313" key="2">
    <source>
        <dbReference type="Proteomes" id="UP001497535"/>
    </source>
</evidence>
<dbReference type="Proteomes" id="UP001497535">
    <property type="component" value="Unassembled WGS sequence"/>
</dbReference>
<accession>A0ACB0Y655</accession>
<evidence type="ECO:0000313" key="1">
    <source>
        <dbReference type="EMBL" id="CAK5032185.1"/>
    </source>
</evidence>